<evidence type="ECO:0000256" key="3">
    <source>
        <dbReference type="ARBA" id="ARBA00022840"/>
    </source>
</evidence>
<accession>A0A4R4IXE0</accession>
<name>A0A4R4IXE0_9GAMM</name>
<dbReference type="AlphaFoldDB" id="A0A4R4IXE0"/>
<reference evidence="6 7" key="1">
    <citation type="journal article" date="2019" name="Int. J. Syst. Evol. Microbiol.">
        <title>Photorhabdus khanii subsp. guanajuatensis subsp. nov., isolated from Heterorhabditis atacamensis, and Photorhabdus luminescens subsp. mexicana subsp. nov., isolated from Heterorhabditis mexicana entomopathogenic nematodes.</title>
        <authorList>
            <person name="Machado R.A.R."/>
            <person name="Bruno P."/>
            <person name="Arce C.C.M."/>
            <person name="Liechti N."/>
            <person name="Kohler A."/>
            <person name="Bernal J."/>
            <person name="Bruggmann R."/>
            <person name="Turlings T.C.J."/>
        </authorList>
    </citation>
    <scope>NUCLEOTIDE SEQUENCE [LARGE SCALE GENOMIC DNA]</scope>
    <source>
        <strain evidence="6 7">MEX20-17</strain>
    </source>
</reference>
<organism evidence="6 7">
    <name type="scientific">Photorhabdus khanii subsp. guanajuatensis</name>
    <dbReference type="NCBI Taxonomy" id="2100166"/>
    <lineage>
        <taxon>Bacteria</taxon>
        <taxon>Pseudomonadati</taxon>
        <taxon>Pseudomonadota</taxon>
        <taxon>Gammaproteobacteria</taxon>
        <taxon>Enterobacterales</taxon>
        <taxon>Morganellaceae</taxon>
        <taxon>Photorhabdus</taxon>
    </lineage>
</organism>
<dbReference type="PROSITE" id="PS50975">
    <property type="entry name" value="ATP_GRASP"/>
    <property type="match status" value="1"/>
</dbReference>
<keyword evidence="2 4" id="KW-0547">Nucleotide-binding</keyword>
<dbReference type="SUPFAM" id="SSF56059">
    <property type="entry name" value="Glutathione synthetase ATP-binding domain-like"/>
    <property type="match status" value="1"/>
</dbReference>
<dbReference type="InterPro" id="IPR011761">
    <property type="entry name" value="ATP-grasp"/>
</dbReference>
<feature type="domain" description="ATP-grasp" evidence="5">
    <location>
        <begin position="115"/>
        <end position="316"/>
    </location>
</feature>
<dbReference type="Proteomes" id="UP000295598">
    <property type="component" value="Unassembled WGS sequence"/>
</dbReference>
<evidence type="ECO:0000256" key="2">
    <source>
        <dbReference type="ARBA" id="ARBA00022741"/>
    </source>
</evidence>
<gene>
    <name evidence="6" type="ORF">C5467_21500</name>
</gene>
<dbReference type="Pfam" id="PF13535">
    <property type="entry name" value="ATP-grasp_4"/>
    <property type="match status" value="1"/>
</dbReference>
<keyword evidence="1" id="KW-0436">Ligase</keyword>
<evidence type="ECO:0000259" key="5">
    <source>
        <dbReference type="PROSITE" id="PS50975"/>
    </source>
</evidence>
<dbReference type="EMBL" id="PUJY01000059">
    <property type="protein sequence ID" value="TDB45647.1"/>
    <property type="molecule type" value="Genomic_DNA"/>
</dbReference>
<comment type="caution">
    <text evidence="6">The sequence shown here is derived from an EMBL/GenBank/DDBJ whole genome shotgun (WGS) entry which is preliminary data.</text>
</comment>
<dbReference type="InterPro" id="IPR052032">
    <property type="entry name" value="ATP-dep_AA_Ligase"/>
</dbReference>
<dbReference type="InterPro" id="IPR005479">
    <property type="entry name" value="CPAse_ATP-bd"/>
</dbReference>
<sequence length="417" mass="46407">MYSKYCLLLGTEKNRFRALVATARATNMKIAIMAPSGLVNGNRYADLVIDGNPENIEQALAAVQAFAEREGMQPGAVVPLTEMTIAPGARIAQYYNLNYLSEKALTLTRNKFEMRKAAHAGGLNVPKFARFNHLEQLVTLAEDFPFPAVVKPTNAGGSEGVTYVASKDDLASAFANLRRVTENYGSKFGMADNDYQIEQFVDARIELSVEVLNTKTGRRVLAVTDKELTPLPHFVEIGHSLPSIESDNEALKQAALKACEVLDVEHGIAHVEFMIDHSGKIYLLELNARTPGGGIPEIFEKIAGVNMLELHSRSYLYDEVEVPAYHMSGLAAIGFMKAKQGTIERIKLPAQHKLPKEVFGLQLWTSEGARVNPLYSNAELEGYVEFFWPDYELNEKPKEYLMLTQQLTEQIFEMVEI</sequence>
<dbReference type="PROSITE" id="PS00867">
    <property type="entry name" value="CPSASE_2"/>
    <property type="match status" value="1"/>
</dbReference>
<keyword evidence="3 4" id="KW-0067">ATP-binding</keyword>
<evidence type="ECO:0000313" key="6">
    <source>
        <dbReference type="EMBL" id="TDB45647.1"/>
    </source>
</evidence>
<evidence type="ECO:0000256" key="1">
    <source>
        <dbReference type="ARBA" id="ARBA00022598"/>
    </source>
</evidence>
<dbReference type="Gene3D" id="3.30.470.20">
    <property type="entry name" value="ATP-grasp fold, B domain"/>
    <property type="match status" value="1"/>
</dbReference>
<dbReference type="GO" id="GO:0016874">
    <property type="term" value="F:ligase activity"/>
    <property type="evidence" value="ECO:0007669"/>
    <property type="project" value="UniProtKB-KW"/>
</dbReference>
<dbReference type="GO" id="GO:0046872">
    <property type="term" value="F:metal ion binding"/>
    <property type="evidence" value="ECO:0007669"/>
    <property type="project" value="InterPro"/>
</dbReference>
<dbReference type="PANTHER" id="PTHR43585">
    <property type="entry name" value="FUMIPYRROLE BIOSYNTHESIS PROTEIN C"/>
    <property type="match status" value="1"/>
</dbReference>
<dbReference type="PANTHER" id="PTHR43585:SF2">
    <property type="entry name" value="ATP-GRASP ENZYME FSQD"/>
    <property type="match status" value="1"/>
</dbReference>
<evidence type="ECO:0000256" key="4">
    <source>
        <dbReference type="PROSITE-ProRule" id="PRU00409"/>
    </source>
</evidence>
<proteinExistence type="predicted"/>
<evidence type="ECO:0000313" key="7">
    <source>
        <dbReference type="Proteomes" id="UP000295598"/>
    </source>
</evidence>
<dbReference type="GO" id="GO:0005524">
    <property type="term" value="F:ATP binding"/>
    <property type="evidence" value="ECO:0007669"/>
    <property type="project" value="UniProtKB-UniRule"/>
</dbReference>
<dbReference type="RefSeq" id="WP_132356092.1">
    <property type="nucleotide sequence ID" value="NZ_CAWOJO010000059.1"/>
</dbReference>
<protein>
    <recommendedName>
        <fullName evidence="5">ATP-grasp domain-containing protein</fullName>
    </recommendedName>
</protein>